<proteinExistence type="predicted"/>
<evidence type="ECO:0008006" key="3">
    <source>
        <dbReference type="Google" id="ProtNLM"/>
    </source>
</evidence>
<protein>
    <recommendedName>
        <fullName evidence="3">Cytochrome P450</fullName>
    </recommendedName>
</protein>
<comment type="caution">
    <text evidence="1">The sequence shown here is derived from an EMBL/GenBank/DDBJ whole genome shotgun (WGS) entry which is preliminary data.</text>
</comment>
<reference evidence="1" key="1">
    <citation type="journal article" date="2023" name="Mol. Phylogenet. Evol.">
        <title>Genome-scale phylogeny and comparative genomics of the fungal order Sordariales.</title>
        <authorList>
            <person name="Hensen N."/>
            <person name="Bonometti L."/>
            <person name="Westerberg I."/>
            <person name="Brannstrom I.O."/>
            <person name="Guillou S."/>
            <person name="Cros-Aarteil S."/>
            <person name="Calhoun S."/>
            <person name="Haridas S."/>
            <person name="Kuo A."/>
            <person name="Mondo S."/>
            <person name="Pangilinan J."/>
            <person name="Riley R."/>
            <person name="LaButti K."/>
            <person name="Andreopoulos B."/>
            <person name="Lipzen A."/>
            <person name="Chen C."/>
            <person name="Yan M."/>
            <person name="Daum C."/>
            <person name="Ng V."/>
            <person name="Clum A."/>
            <person name="Steindorff A."/>
            <person name="Ohm R.A."/>
            <person name="Martin F."/>
            <person name="Silar P."/>
            <person name="Natvig D.O."/>
            <person name="Lalanne C."/>
            <person name="Gautier V."/>
            <person name="Ament-Velasquez S.L."/>
            <person name="Kruys A."/>
            <person name="Hutchinson M.I."/>
            <person name="Powell A.J."/>
            <person name="Barry K."/>
            <person name="Miller A.N."/>
            <person name="Grigoriev I.V."/>
            <person name="Debuchy R."/>
            <person name="Gladieux P."/>
            <person name="Hiltunen Thoren M."/>
            <person name="Johannesson H."/>
        </authorList>
    </citation>
    <scope>NUCLEOTIDE SEQUENCE</scope>
    <source>
        <strain evidence="1">PSN293</strain>
    </source>
</reference>
<gene>
    <name evidence="1" type="ORF">QBC37DRAFT_391921</name>
</gene>
<dbReference type="SUPFAM" id="SSF48264">
    <property type="entry name" value="Cytochrome P450"/>
    <property type="match status" value="1"/>
</dbReference>
<accession>A0AAN7B3G4</accession>
<dbReference type="InterPro" id="IPR001128">
    <property type="entry name" value="Cyt_P450"/>
</dbReference>
<dbReference type="GO" id="GO:0020037">
    <property type="term" value="F:heme binding"/>
    <property type="evidence" value="ECO:0007669"/>
    <property type="project" value="InterPro"/>
</dbReference>
<dbReference type="Gene3D" id="1.10.630.10">
    <property type="entry name" value="Cytochrome P450"/>
    <property type="match status" value="1"/>
</dbReference>
<name>A0AAN7B3G4_9PEZI</name>
<evidence type="ECO:0000313" key="2">
    <source>
        <dbReference type="Proteomes" id="UP001301769"/>
    </source>
</evidence>
<dbReference type="GO" id="GO:0016705">
    <property type="term" value="F:oxidoreductase activity, acting on paired donors, with incorporation or reduction of molecular oxygen"/>
    <property type="evidence" value="ECO:0007669"/>
    <property type="project" value="InterPro"/>
</dbReference>
<dbReference type="Pfam" id="PF00067">
    <property type="entry name" value="p450"/>
    <property type="match status" value="1"/>
</dbReference>
<dbReference type="AlphaFoldDB" id="A0AAN7B3G4"/>
<sequence>MAFITAIAVVFTAAWLFLHALLRVTQDPREPPALLAFRYTLRLPGKRMYIVNSPALLSAIHRQDATISFIPIIARTTSDAAGLSPAAHDRLVENVEKPDNFVASFSRFTKPALSPGPALDALNRTSTQRLAAGMDKLQARATNEPVILNLYEWIRTEVYTASSDAVYGPRNPLRDAALHTAFNKFEAAIIPLLINPFAKLFYRDHINQREKLFQALKSYFVSGAHNDPDTSELIKRRVRFSTDNEFSLDDYTRFELGHVGGILGSLAPAVFWFLFHVYSDPQILNDVRREVFQHVSVASTATSGDGNDGEVLYTINLKNIQTSCPNLLTTFKETLRVHGNVHSTRVLTSDHLLNDRYLLKKGAILVMPNPVYHSDRPSGGLRSHSVTTDVFSDTEVLACHCLTVPSPLRHVFQSLWLPAEVPVFAQLQLGPP</sequence>
<dbReference type="InterPro" id="IPR036396">
    <property type="entry name" value="Cyt_P450_sf"/>
</dbReference>
<dbReference type="GO" id="GO:0005506">
    <property type="term" value="F:iron ion binding"/>
    <property type="evidence" value="ECO:0007669"/>
    <property type="project" value="InterPro"/>
</dbReference>
<dbReference type="InterPro" id="IPR053007">
    <property type="entry name" value="CYP450_monoxygenase_sec-met"/>
</dbReference>
<keyword evidence="2" id="KW-1185">Reference proteome</keyword>
<dbReference type="PANTHER" id="PTHR47582:SF1">
    <property type="entry name" value="P450, PUTATIVE (EUROFUNG)-RELATED"/>
    <property type="match status" value="1"/>
</dbReference>
<dbReference type="EMBL" id="MU858238">
    <property type="protein sequence ID" value="KAK4208567.1"/>
    <property type="molecule type" value="Genomic_DNA"/>
</dbReference>
<evidence type="ECO:0000313" key="1">
    <source>
        <dbReference type="EMBL" id="KAK4208567.1"/>
    </source>
</evidence>
<reference evidence="1" key="2">
    <citation type="submission" date="2023-05" db="EMBL/GenBank/DDBJ databases">
        <authorList>
            <consortium name="Lawrence Berkeley National Laboratory"/>
            <person name="Steindorff A."/>
            <person name="Hensen N."/>
            <person name="Bonometti L."/>
            <person name="Westerberg I."/>
            <person name="Brannstrom I.O."/>
            <person name="Guillou S."/>
            <person name="Cros-Aarteil S."/>
            <person name="Calhoun S."/>
            <person name="Haridas S."/>
            <person name="Kuo A."/>
            <person name="Mondo S."/>
            <person name="Pangilinan J."/>
            <person name="Riley R."/>
            <person name="Labutti K."/>
            <person name="Andreopoulos B."/>
            <person name="Lipzen A."/>
            <person name="Chen C."/>
            <person name="Yanf M."/>
            <person name="Daum C."/>
            <person name="Ng V."/>
            <person name="Clum A."/>
            <person name="Ohm R."/>
            <person name="Martin F."/>
            <person name="Silar P."/>
            <person name="Natvig D."/>
            <person name="Lalanne C."/>
            <person name="Gautier V."/>
            <person name="Ament-Velasquez S.L."/>
            <person name="Kruys A."/>
            <person name="Hutchinson M.I."/>
            <person name="Powell A.J."/>
            <person name="Barry K."/>
            <person name="Miller A.N."/>
            <person name="Grigoriev I.V."/>
            <person name="Debuchy R."/>
            <person name="Gladieux P."/>
            <person name="Thoren M.H."/>
            <person name="Johannesson H."/>
        </authorList>
    </citation>
    <scope>NUCLEOTIDE SEQUENCE</scope>
    <source>
        <strain evidence="1">PSN293</strain>
    </source>
</reference>
<organism evidence="1 2">
    <name type="scientific">Rhypophila decipiens</name>
    <dbReference type="NCBI Taxonomy" id="261697"/>
    <lineage>
        <taxon>Eukaryota</taxon>
        <taxon>Fungi</taxon>
        <taxon>Dikarya</taxon>
        <taxon>Ascomycota</taxon>
        <taxon>Pezizomycotina</taxon>
        <taxon>Sordariomycetes</taxon>
        <taxon>Sordariomycetidae</taxon>
        <taxon>Sordariales</taxon>
        <taxon>Naviculisporaceae</taxon>
        <taxon>Rhypophila</taxon>
    </lineage>
</organism>
<dbReference type="CDD" id="cd11040">
    <property type="entry name" value="CYP7_CYP8-like"/>
    <property type="match status" value="1"/>
</dbReference>
<dbReference type="PANTHER" id="PTHR47582">
    <property type="entry name" value="P450, PUTATIVE (EUROFUNG)-RELATED"/>
    <property type="match status" value="1"/>
</dbReference>
<dbReference type="Proteomes" id="UP001301769">
    <property type="component" value="Unassembled WGS sequence"/>
</dbReference>
<dbReference type="GO" id="GO:0004497">
    <property type="term" value="F:monooxygenase activity"/>
    <property type="evidence" value="ECO:0007669"/>
    <property type="project" value="InterPro"/>
</dbReference>